<dbReference type="GO" id="GO:0004190">
    <property type="term" value="F:aspartic-type endopeptidase activity"/>
    <property type="evidence" value="ECO:0007669"/>
    <property type="project" value="InterPro"/>
</dbReference>
<reference evidence="4 5" key="1">
    <citation type="submission" date="2014-10" db="EMBL/GenBank/DDBJ databases">
        <title>Draft genome of the hookworm Ancylostoma caninum.</title>
        <authorList>
            <person name="Mitreva M."/>
        </authorList>
    </citation>
    <scope>NUCLEOTIDE SEQUENCE [LARGE SCALE GENOMIC DNA]</scope>
    <source>
        <strain evidence="4 5">Baltimore</strain>
    </source>
</reference>
<dbReference type="PROSITE" id="PS50158">
    <property type="entry name" value="ZF_CCHC"/>
    <property type="match status" value="1"/>
</dbReference>
<dbReference type="EMBL" id="JOJR01000094">
    <property type="protein sequence ID" value="RCN45751.1"/>
    <property type="molecule type" value="Genomic_DNA"/>
</dbReference>
<feature type="compositionally biased region" description="Basic and acidic residues" evidence="2">
    <location>
        <begin position="123"/>
        <end position="142"/>
    </location>
</feature>
<keyword evidence="1" id="KW-0479">Metal-binding</keyword>
<dbReference type="InterPro" id="IPR021109">
    <property type="entry name" value="Peptidase_aspartic_dom_sf"/>
</dbReference>
<dbReference type="GO" id="GO:0019899">
    <property type="term" value="F:enzyme binding"/>
    <property type="evidence" value="ECO:0007669"/>
    <property type="project" value="UniProtKB-ARBA"/>
</dbReference>
<keyword evidence="1" id="KW-0862">Zinc</keyword>
<keyword evidence="1" id="KW-0863">Zinc-finger</keyword>
<dbReference type="SMART" id="SM00343">
    <property type="entry name" value="ZnF_C2HC"/>
    <property type="match status" value="1"/>
</dbReference>
<dbReference type="GO" id="GO:0003676">
    <property type="term" value="F:nucleic acid binding"/>
    <property type="evidence" value="ECO:0007669"/>
    <property type="project" value="InterPro"/>
</dbReference>
<dbReference type="OrthoDB" id="5865526at2759"/>
<dbReference type="SUPFAM" id="SSF50630">
    <property type="entry name" value="Acid proteases"/>
    <property type="match status" value="1"/>
</dbReference>
<evidence type="ECO:0000256" key="2">
    <source>
        <dbReference type="SAM" id="MobiDB-lite"/>
    </source>
</evidence>
<evidence type="ECO:0000313" key="4">
    <source>
        <dbReference type="EMBL" id="RCN45751.1"/>
    </source>
</evidence>
<dbReference type="Proteomes" id="UP000252519">
    <property type="component" value="Unassembled WGS sequence"/>
</dbReference>
<proteinExistence type="predicted"/>
<dbReference type="STRING" id="29170.A0A368GMZ6"/>
<feature type="domain" description="CCHC-type" evidence="3">
    <location>
        <begin position="164"/>
        <end position="178"/>
    </location>
</feature>
<organism evidence="4 5">
    <name type="scientific">Ancylostoma caninum</name>
    <name type="common">Dog hookworm</name>
    <dbReference type="NCBI Taxonomy" id="29170"/>
    <lineage>
        <taxon>Eukaryota</taxon>
        <taxon>Metazoa</taxon>
        <taxon>Ecdysozoa</taxon>
        <taxon>Nematoda</taxon>
        <taxon>Chromadorea</taxon>
        <taxon>Rhabditida</taxon>
        <taxon>Rhabditina</taxon>
        <taxon>Rhabditomorpha</taxon>
        <taxon>Strongyloidea</taxon>
        <taxon>Ancylostomatidae</taxon>
        <taxon>Ancylostomatinae</taxon>
        <taxon>Ancylostoma</taxon>
    </lineage>
</organism>
<gene>
    <name evidence="4" type="ORF">ANCCAN_08251</name>
</gene>
<dbReference type="GO" id="GO:0008270">
    <property type="term" value="F:zinc ion binding"/>
    <property type="evidence" value="ECO:0007669"/>
    <property type="project" value="UniProtKB-KW"/>
</dbReference>
<dbReference type="PROSITE" id="PS00141">
    <property type="entry name" value="ASP_PROTEASE"/>
    <property type="match status" value="1"/>
</dbReference>
<name>A0A368GMZ6_ANCCA</name>
<feature type="region of interest" description="Disordered" evidence="2">
    <location>
        <begin position="123"/>
        <end position="155"/>
    </location>
</feature>
<keyword evidence="5" id="KW-1185">Reference proteome</keyword>
<dbReference type="GO" id="GO:0005737">
    <property type="term" value="C:cytoplasm"/>
    <property type="evidence" value="ECO:0007669"/>
    <property type="project" value="UniProtKB-ARBA"/>
</dbReference>
<evidence type="ECO:0000256" key="1">
    <source>
        <dbReference type="PROSITE-ProRule" id="PRU00047"/>
    </source>
</evidence>
<dbReference type="InterPro" id="IPR001878">
    <property type="entry name" value="Znf_CCHC"/>
</dbReference>
<dbReference type="GO" id="GO:0006508">
    <property type="term" value="P:proteolysis"/>
    <property type="evidence" value="ECO:0007669"/>
    <property type="project" value="InterPro"/>
</dbReference>
<dbReference type="SUPFAM" id="SSF57756">
    <property type="entry name" value="Retrovirus zinc finger-like domains"/>
    <property type="match status" value="1"/>
</dbReference>
<dbReference type="InterPro" id="IPR036875">
    <property type="entry name" value="Znf_CCHC_sf"/>
</dbReference>
<evidence type="ECO:0000259" key="3">
    <source>
        <dbReference type="PROSITE" id="PS50158"/>
    </source>
</evidence>
<dbReference type="AlphaFoldDB" id="A0A368GMZ6"/>
<dbReference type="Gene3D" id="4.10.60.10">
    <property type="entry name" value="Zinc finger, CCHC-type"/>
    <property type="match status" value="1"/>
</dbReference>
<comment type="caution">
    <text evidence="4">The sequence shown here is derived from an EMBL/GenBank/DDBJ whole genome shotgun (WGS) entry which is preliminary data.</text>
</comment>
<dbReference type="InterPro" id="IPR001969">
    <property type="entry name" value="Aspartic_peptidase_AS"/>
</dbReference>
<evidence type="ECO:0000313" key="5">
    <source>
        <dbReference type="Proteomes" id="UP000252519"/>
    </source>
</evidence>
<sequence>MREVCKTESSNRKVVALSELKRLQKMESQTVVDFCVELERLTRRAYLELDEEASSVIRADQLYEQLSQWDESCHLQEALEGSSEAMYERLKEAVLRAERRHISLRNRSAPHVNKTRYYDKRWKDEFRPQRHEGKDGARKTGESARAASELQDEKAGRNGAAKLRCYNCNGVGHKARECGKAKRKDNHNGQAMSLSARIQRVVCKAVTPRSGKSGSAEASAVVPIIGERTVVRVEILGRVREALLDTGSEISILPVKVLQDALLDGVNLDIEVAERRQRLYASLMHREDA</sequence>
<protein>
    <submittedName>
        <fullName evidence="4">Zinc knuckle</fullName>
    </submittedName>
</protein>
<dbReference type="Pfam" id="PF00098">
    <property type="entry name" value="zf-CCHC"/>
    <property type="match status" value="1"/>
</dbReference>
<accession>A0A368GMZ6</accession>